<dbReference type="EMBL" id="PPEK01000021">
    <property type="protein sequence ID" value="PNV66787.1"/>
    <property type="molecule type" value="Genomic_DNA"/>
</dbReference>
<dbReference type="Pfam" id="PF00486">
    <property type="entry name" value="Trans_reg_C"/>
    <property type="match status" value="1"/>
</dbReference>
<evidence type="ECO:0000259" key="5">
    <source>
        <dbReference type="PROSITE" id="PS51755"/>
    </source>
</evidence>
<dbReference type="PROSITE" id="PS50110">
    <property type="entry name" value="RESPONSE_REGULATORY"/>
    <property type="match status" value="1"/>
</dbReference>
<keyword evidence="7" id="KW-1185">Reference proteome</keyword>
<dbReference type="Gene3D" id="6.10.250.690">
    <property type="match status" value="1"/>
</dbReference>
<dbReference type="Proteomes" id="UP000236197">
    <property type="component" value="Unassembled WGS sequence"/>
</dbReference>
<dbReference type="PANTHER" id="PTHR48111:SF2">
    <property type="entry name" value="RESPONSE REGULATOR SAER"/>
    <property type="match status" value="1"/>
</dbReference>
<dbReference type="InterPro" id="IPR011006">
    <property type="entry name" value="CheY-like_superfamily"/>
</dbReference>
<reference evidence="7" key="1">
    <citation type="submission" date="2018-01" db="EMBL/GenBank/DDBJ databases">
        <title>Rubneribacter badeniensis gen. nov., sp. nov., and Colonibacter rubneri, gen. nov., sp. nov., WGS of new members of the Eggerthellaceae.</title>
        <authorList>
            <person name="Danylec N."/>
            <person name="Stoll D.A."/>
            <person name="Doetsch A."/>
            <person name="Kulling S.E."/>
            <person name="Huch M."/>
        </authorList>
    </citation>
    <scope>NUCLEOTIDE SEQUENCE [LARGE SCALE GENOMIC DNA]</scope>
    <source>
        <strain evidence="7">ResAG-96</strain>
    </source>
</reference>
<dbReference type="PANTHER" id="PTHR48111">
    <property type="entry name" value="REGULATOR OF RPOS"/>
    <property type="match status" value="1"/>
</dbReference>
<comment type="caution">
    <text evidence="6">The sequence shown here is derived from an EMBL/GenBank/DDBJ whole genome shotgun (WGS) entry which is preliminary data.</text>
</comment>
<feature type="domain" description="Response regulatory" evidence="4">
    <location>
        <begin position="7"/>
        <end position="125"/>
    </location>
</feature>
<evidence type="ECO:0000259" key="4">
    <source>
        <dbReference type="PROSITE" id="PS50110"/>
    </source>
</evidence>
<dbReference type="GO" id="GO:0032993">
    <property type="term" value="C:protein-DNA complex"/>
    <property type="evidence" value="ECO:0007669"/>
    <property type="project" value="TreeGrafter"/>
</dbReference>
<feature type="domain" description="OmpR/PhoB-type" evidence="5">
    <location>
        <begin position="140"/>
        <end position="249"/>
    </location>
</feature>
<evidence type="ECO:0000256" key="2">
    <source>
        <dbReference type="PROSITE-ProRule" id="PRU00169"/>
    </source>
</evidence>
<dbReference type="GO" id="GO:0005829">
    <property type="term" value="C:cytosol"/>
    <property type="evidence" value="ECO:0007669"/>
    <property type="project" value="TreeGrafter"/>
</dbReference>
<dbReference type="SMART" id="SM00862">
    <property type="entry name" value="Trans_reg_C"/>
    <property type="match status" value="1"/>
</dbReference>
<dbReference type="AlphaFoldDB" id="A0A2K2U8X7"/>
<dbReference type="SUPFAM" id="SSF46894">
    <property type="entry name" value="C-terminal effector domain of the bipartite response regulators"/>
    <property type="match status" value="1"/>
</dbReference>
<keyword evidence="1 3" id="KW-0238">DNA-binding</keyword>
<dbReference type="OrthoDB" id="9775518at2"/>
<dbReference type="Gene3D" id="1.10.10.10">
    <property type="entry name" value="Winged helix-like DNA-binding domain superfamily/Winged helix DNA-binding domain"/>
    <property type="match status" value="1"/>
</dbReference>
<accession>A0A2K2U8X7</accession>
<evidence type="ECO:0000313" key="7">
    <source>
        <dbReference type="Proteomes" id="UP000236197"/>
    </source>
</evidence>
<dbReference type="InterPro" id="IPR039420">
    <property type="entry name" value="WalR-like"/>
</dbReference>
<dbReference type="GO" id="GO:0000156">
    <property type="term" value="F:phosphorelay response regulator activity"/>
    <property type="evidence" value="ECO:0007669"/>
    <property type="project" value="TreeGrafter"/>
</dbReference>
<dbReference type="InterPro" id="IPR001867">
    <property type="entry name" value="OmpR/PhoB-type_DNA-bd"/>
</dbReference>
<dbReference type="SMART" id="SM00448">
    <property type="entry name" value="REC"/>
    <property type="match status" value="1"/>
</dbReference>
<evidence type="ECO:0000256" key="1">
    <source>
        <dbReference type="ARBA" id="ARBA00023125"/>
    </source>
</evidence>
<dbReference type="GO" id="GO:0000976">
    <property type="term" value="F:transcription cis-regulatory region binding"/>
    <property type="evidence" value="ECO:0007669"/>
    <property type="project" value="TreeGrafter"/>
</dbReference>
<dbReference type="PROSITE" id="PS51755">
    <property type="entry name" value="OMPR_PHOB"/>
    <property type="match status" value="1"/>
</dbReference>
<dbReference type="Gene3D" id="3.40.50.2300">
    <property type="match status" value="1"/>
</dbReference>
<dbReference type="GO" id="GO:0006355">
    <property type="term" value="P:regulation of DNA-templated transcription"/>
    <property type="evidence" value="ECO:0007669"/>
    <property type="project" value="InterPro"/>
</dbReference>
<dbReference type="InterPro" id="IPR036388">
    <property type="entry name" value="WH-like_DNA-bd_sf"/>
</dbReference>
<dbReference type="InterPro" id="IPR001789">
    <property type="entry name" value="Sig_transdc_resp-reg_receiver"/>
</dbReference>
<organism evidence="6 7">
    <name type="scientific">Enteroscipio rubneri</name>
    <dbReference type="NCBI Taxonomy" id="2070686"/>
    <lineage>
        <taxon>Bacteria</taxon>
        <taxon>Bacillati</taxon>
        <taxon>Actinomycetota</taxon>
        <taxon>Coriobacteriia</taxon>
        <taxon>Eggerthellales</taxon>
        <taxon>Eggerthellaceae</taxon>
        <taxon>Enteroscipio</taxon>
    </lineage>
</organism>
<dbReference type="RefSeq" id="WP_103265871.1">
    <property type="nucleotide sequence ID" value="NZ_CABMLE010000021.1"/>
</dbReference>
<gene>
    <name evidence="6" type="ORF">C2L71_11335</name>
</gene>
<sequence>MQGIRAKILVVEDDASLNDIVRTFLEKKGYSCLSAFSGSEASMVLESIDSSSGIDLVVTDLMLPGLTGESLVSLIRKKLGDVPVVVISARSEVGDRVSLLRSGADDYLVKPFDLDELLARIEVQLRRKRLVSSALHSRESEVLSFGSWELSAENRRFSVAGEEVKLTRTEFCIVEELMRNPRRAFSKGDLYRTACCGDLKLADVAVGAVTSADEKSVSTHVGNLRAKLKGTGTEDYIETVWGIGFKLKELS</sequence>
<proteinExistence type="predicted"/>
<evidence type="ECO:0000256" key="3">
    <source>
        <dbReference type="PROSITE-ProRule" id="PRU01091"/>
    </source>
</evidence>
<dbReference type="InterPro" id="IPR016032">
    <property type="entry name" value="Sig_transdc_resp-reg_C-effctor"/>
</dbReference>
<dbReference type="Pfam" id="PF00072">
    <property type="entry name" value="Response_reg"/>
    <property type="match status" value="1"/>
</dbReference>
<feature type="DNA-binding region" description="OmpR/PhoB-type" evidence="3">
    <location>
        <begin position="140"/>
        <end position="249"/>
    </location>
</feature>
<protein>
    <submittedName>
        <fullName evidence="6">DNA-binding response regulator</fullName>
    </submittedName>
</protein>
<keyword evidence="2" id="KW-0597">Phosphoprotein</keyword>
<evidence type="ECO:0000313" key="6">
    <source>
        <dbReference type="EMBL" id="PNV66787.1"/>
    </source>
</evidence>
<dbReference type="CDD" id="cd00383">
    <property type="entry name" value="trans_reg_C"/>
    <property type="match status" value="1"/>
</dbReference>
<name>A0A2K2U8X7_9ACTN</name>
<dbReference type="SUPFAM" id="SSF52172">
    <property type="entry name" value="CheY-like"/>
    <property type="match status" value="1"/>
</dbReference>
<feature type="modified residue" description="4-aspartylphosphate" evidence="2">
    <location>
        <position position="60"/>
    </location>
</feature>